<dbReference type="Proteomes" id="UP000198964">
    <property type="component" value="Unassembled WGS sequence"/>
</dbReference>
<gene>
    <name evidence="1" type="ORF">SAMN05216283_101734</name>
</gene>
<evidence type="ECO:0000313" key="2">
    <source>
        <dbReference type="Proteomes" id="UP000198964"/>
    </source>
</evidence>
<proteinExistence type="predicted"/>
<dbReference type="RefSeq" id="WP_093918446.1">
    <property type="nucleotide sequence ID" value="NZ_FONW01000001.1"/>
</dbReference>
<keyword evidence="2" id="KW-1185">Reference proteome</keyword>
<evidence type="ECO:0000313" key="1">
    <source>
        <dbReference type="EMBL" id="SFE67715.1"/>
    </source>
</evidence>
<protein>
    <recommendedName>
        <fullName evidence="3">Phage-Barnase-EndoU-ColicinE5/D-RelE like nuclease 3 domain-containing protein</fullName>
    </recommendedName>
</protein>
<sequence>MPLNLLKQYNTLLDFGGFNPTQRRSSLKGVFNRDIANNPHFHFREKPINPTPKDGEIPMETLFTHLTTITTDKQTKKREYDHDRSVRLHWIKHHIDEKKKNDMLIFSSKDKAGGRTYIYDRREFYVIVLEPLRKTDEYYLLTAYHLKGRDRFKIEKKYKRRLDELL</sequence>
<reference evidence="1 2" key="1">
    <citation type="submission" date="2016-10" db="EMBL/GenBank/DDBJ databases">
        <authorList>
            <person name="de Groot N.N."/>
        </authorList>
    </citation>
    <scope>NUCLEOTIDE SEQUENCE [LARGE SCALE GENOMIC DNA]</scope>
    <source>
        <strain evidence="1 2">CGMCC 1.9156</strain>
    </source>
</reference>
<dbReference type="EMBL" id="FONW01000001">
    <property type="protein sequence ID" value="SFE67715.1"/>
    <property type="molecule type" value="Genomic_DNA"/>
</dbReference>
<organism evidence="1 2">
    <name type="scientific">Sunxiuqinia elliptica</name>
    <dbReference type="NCBI Taxonomy" id="655355"/>
    <lineage>
        <taxon>Bacteria</taxon>
        <taxon>Pseudomonadati</taxon>
        <taxon>Bacteroidota</taxon>
        <taxon>Bacteroidia</taxon>
        <taxon>Marinilabiliales</taxon>
        <taxon>Prolixibacteraceae</taxon>
        <taxon>Sunxiuqinia</taxon>
    </lineage>
</organism>
<evidence type="ECO:0008006" key="3">
    <source>
        <dbReference type="Google" id="ProtNLM"/>
    </source>
</evidence>
<dbReference type="AlphaFoldDB" id="A0A1I2CHW3"/>
<dbReference type="STRING" id="655355.SAMN05216283_101734"/>
<accession>A0A1I2CHW3</accession>
<name>A0A1I2CHW3_9BACT</name>